<dbReference type="SUPFAM" id="SSF56935">
    <property type="entry name" value="Porins"/>
    <property type="match status" value="1"/>
</dbReference>
<evidence type="ECO:0000256" key="1">
    <source>
        <dbReference type="ARBA" id="ARBA00004571"/>
    </source>
</evidence>
<evidence type="ECO:0000313" key="10">
    <source>
        <dbReference type="EMBL" id="MBT1704847.1"/>
    </source>
</evidence>
<dbReference type="InterPro" id="IPR036942">
    <property type="entry name" value="Beta-barrel_TonB_sf"/>
</dbReference>
<feature type="chain" id="PRO_5045953943" evidence="8">
    <location>
        <begin position="20"/>
        <end position="786"/>
    </location>
</feature>
<proteinExistence type="predicted"/>
<keyword evidence="11" id="KW-1185">Reference proteome</keyword>
<accession>A0ABS5VTU1</accession>
<dbReference type="PANTHER" id="PTHR30069">
    <property type="entry name" value="TONB-DEPENDENT OUTER MEMBRANE RECEPTOR"/>
    <property type="match status" value="1"/>
</dbReference>
<evidence type="ECO:0000256" key="3">
    <source>
        <dbReference type="ARBA" id="ARBA00022452"/>
    </source>
</evidence>
<dbReference type="RefSeq" id="WP_254154809.1">
    <property type="nucleotide sequence ID" value="NZ_JAHESD010000040.1"/>
</dbReference>
<dbReference type="PANTHER" id="PTHR30069:SF29">
    <property type="entry name" value="HEMOGLOBIN AND HEMOGLOBIN-HAPTOGLOBIN-BINDING PROTEIN 1-RELATED"/>
    <property type="match status" value="1"/>
</dbReference>
<evidence type="ECO:0000313" key="11">
    <source>
        <dbReference type="Proteomes" id="UP000772618"/>
    </source>
</evidence>
<protein>
    <submittedName>
        <fullName evidence="10">TonB-dependent receptor</fullName>
    </submittedName>
</protein>
<dbReference type="InterPro" id="IPR037066">
    <property type="entry name" value="Plug_dom_sf"/>
</dbReference>
<dbReference type="Pfam" id="PF07715">
    <property type="entry name" value="Plug"/>
    <property type="match status" value="1"/>
</dbReference>
<dbReference type="Gene3D" id="2.40.170.20">
    <property type="entry name" value="TonB-dependent receptor, beta-barrel domain"/>
    <property type="match status" value="1"/>
</dbReference>
<evidence type="ECO:0000259" key="9">
    <source>
        <dbReference type="Pfam" id="PF07715"/>
    </source>
</evidence>
<organism evidence="10 11">
    <name type="scientific">Chryseosolibacter indicus</name>
    <dbReference type="NCBI Taxonomy" id="2782351"/>
    <lineage>
        <taxon>Bacteria</taxon>
        <taxon>Pseudomonadati</taxon>
        <taxon>Bacteroidota</taxon>
        <taxon>Cytophagia</taxon>
        <taxon>Cytophagales</taxon>
        <taxon>Chryseotaleaceae</taxon>
        <taxon>Chryseosolibacter</taxon>
    </lineage>
</organism>
<keyword evidence="10" id="KW-0675">Receptor</keyword>
<feature type="domain" description="TonB-dependent receptor plug" evidence="9">
    <location>
        <begin position="141"/>
        <end position="219"/>
    </location>
</feature>
<keyword evidence="4" id="KW-0812">Transmembrane</keyword>
<comment type="subcellular location">
    <subcellularLocation>
        <location evidence="1">Cell outer membrane</location>
        <topology evidence="1">Multi-pass membrane protein</topology>
    </subcellularLocation>
</comment>
<evidence type="ECO:0000256" key="7">
    <source>
        <dbReference type="ARBA" id="ARBA00023237"/>
    </source>
</evidence>
<dbReference type="Gene3D" id="2.170.130.10">
    <property type="entry name" value="TonB-dependent receptor, plug domain"/>
    <property type="match status" value="1"/>
</dbReference>
<dbReference type="InterPro" id="IPR012910">
    <property type="entry name" value="Plug_dom"/>
</dbReference>
<dbReference type="Pfam" id="PF13715">
    <property type="entry name" value="CarbopepD_reg_2"/>
    <property type="match status" value="1"/>
</dbReference>
<keyword evidence="6" id="KW-0472">Membrane</keyword>
<evidence type="ECO:0000256" key="2">
    <source>
        <dbReference type="ARBA" id="ARBA00022448"/>
    </source>
</evidence>
<keyword evidence="5 8" id="KW-0732">Signal</keyword>
<evidence type="ECO:0000256" key="6">
    <source>
        <dbReference type="ARBA" id="ARBA00023136"/>
    </source>
</evidence>
<name>A0ABS5VTU1_9BACT</name>
<evidence type="ECO:0000256" key="8">
    <source>
        <dbReference type="SAM" id="SignalP"/>
    </source>
</evidence>
<dbReference type="EMBL" id="JAHESD010000040">
    <property type="protein sequence ID" value="MBT1704847.1"/>
    <property type="molecule type" value="Genomic_DNA"/>
</dbReference>
<reference evidence="10 11" key="1">
    <citation type="submission" date="2021-05" db="EMBL/GenBank/DDBJ databases">
        <title>A Polyphasic approach of four new species of the genus Ohtaekwangia: Ohtaekwangia histidinii sp. nov., Ohtaekwangia cretensis sp. nov., Ohtaekwangia indiensis sp. nov., Ohtaekwangia reichenbachii sp. nov. from diverse environment.</title>
        <authorList>
            <person name="Octaviana S."/>
        </authorList>
    </citation>
    <scope>NUCLEOTIDE SEQUENCE [LARGE SCALE GENOMIC DNA]</scope>
    <source>
        <strain evidence="10 11">PWU20</strain>
    </source>
</reference>
<gene>
    <name evidence="10" type="ORF">KK060_16245</name>
</gene>
<sequence length="786" mass="89549">MLRYLLVLTFLFQFFTAQSQEKVTLNGYVRDAGNGEELIGVTVFIPSLKAGTVTNDYGFYAITVPKGTYDIQYSFVGYKIENVKLELNGNTSRNIELSTEAEQMDEVVIEAKPLDENVASVQMSKNTVNMTQVKKLPALFGEVDIIKNIQMMPGVITAGEGTSAFFVRGGSGDQNLILIDEAPVYDPSHLFGLFSVFNADVIKDSEIYRGGIPARYGGRLSSIVDVRTKDGNNKCYEVNGGIGTLASRVAIEGPIVKDKSSFIVSGRRSYADLFLRAAGEDNIVYFYDINAKVNLKYNNNNRFFLSFYNGRDVFKFGGDFGFNWGNMTGTFRWNHLFNDRLFMNTSLIASNFDYKLGLDDAISGFEWTSNLQELSLKNDLSYALNTKNELSFGYHLTGRSFSPGHIQPTSGSSFFSELKLEKMYALDHGIYVSNQQKVSDKFMLDYGLRLSVFQNVGTADVYLYRDPKDNVQQDRTDTLHYDAWQTIKTYVNLEPRLGIRYALDEKQSIKVSYNRMVQNTHLLASGTVPVPFNTWNPSSYYLKPQLADQIAGGYFRNFNNNMYEFSIEGYYKDFKNVTDFADNAQLFFNDDLSTEFRQGDSWSYGAELMLNKKQGKLIGMATYTWSKTMREIPGVNQGKEFPANHDRRNVVNIQASYDLNEKWTFGAAFTYSTGRPITLPEGKYEFGTYNPDHITDRNRYRLPDFHRLDLSVTLNPRKNLSRKWKGQWVFSVYNAYNRQNPFTVYTRTKEDDDGNVVGDGTEKEARLIYLFPILPSVTYNIKFNCF</sequence>
<dbReference type="InterPro" id="IPR039426">
    <property type="entry name" value="TonB-dep_rcpt-like"/>
</dbReference>
<feature type="signal peptide" evidence="8">
    <location>
        <begin position="1"/>
        <end position="19"/>
    </location>
</feature>
<dbReference type="InterPro" id="IPR008969">
    <property type="entry name" value="CarboxyPept-like_regulatory"/>
</dbReference>
<keyword evidence="2" id="KW-0813">Transport</keyword>
<dbReference type="SUPFAM" id="SSF49464">
    <property type="entry name" value="Carboxypeptidase regulatory domain-like"/>
    <property type="match status" value="1"/>
</dbReference>
<evidence type="ECO:0000256" key="4">
    <source>
        <dbReference type="ARBA" id="ARBA00022692"/>
    </source>
</evidence>
<dbReference type="Gene3D" id="2.60.40.1120">
    <property type="entry name" value="Carboxypeptidase-like, regulatory domain"/>
    <property type="match status" value="1"/>
</dbReference>
<keyword evidence="7" id="KW-0998">Cell outer membrane</keyword>
<dbReference type="Proteomes" id="UP000772618">
    <property type="component" value="Unassembled WGS sequence"/>
</dbReference>
<evidence type="ECO:0000256" key="5">
    <source>
        <dbReference type="ARBA" id="ARBA00022729"/>
    </source>
</evidence>
<comment type="caution">
    <text evidence="10">The sequence shown here is derived from an EMBL/GenBank/DDBJ whole genome shotgun (WGS) entry which is preliminary data.</text>
</comment>
<keyword evidence="3" id="KW-1134">Transmembrane beta strand</keyword>